<evidence type="ECO:0000313" key="1">
    <source>
        <dbReference type="EMBL" id="QDV75072.1"/>
    </source>
</evidence>
<dbReference type="EMBL" id="CP036349">
    <property type="protein sequence ID" value="QDV75072.1"/>
    <property type="molecule type" value="Genomic_DNA"/>
</dbReference>
<gene>
    <name evidence="1" type="ORF">Spa11_32810</name>
</gene>
<dbReference type="PROSITE" id="PS51257">
    <property type="entry name" value="PROKAR_LIPOPROTEIN"/>
    <property type="match status" value="1"/>
</dbReference>
<keyword evidence="2" id="KW-1185">Reference proteome</keyword>
<dbReference type="SUPFAM" id="SSF48208">
    <property type="entry name" value="Six-hairpin glycosidases"/>
    <property type="match status" value="1"/>
</dbReference>
<name>A0A518KBB2_9BACT</name>
<dbReference type="InterPro" id="IPR008928">
    <property type="entry name" value="6-hairpin_glycosidase_sf"/>
</dbReference>
<dbReference type="Proteomes" id="UP000316426">
    <property type="component" value="Chromosome"/>
</dbReference>
<dbReference type="KEGG" id="bmei:Spa11_32810"/>
<keyword evidence="1" id="KW-0378">Hydrolase</keyword>
<dbReference type="PANTHER" id="PTHR47791">
    <property type="entry name" value="MEIOTICALLY UP-REGULATED GENE 191 PROTEIN"/>
    <property type="match status" value="1"/>
</dbReference>
<proteinExistence type="predicted"/>
<protein>
    <submittedName>
        <fullName evidence="1">Glycosyl hydrolase family 76</fullName>
    </submittedName>
</protein>
<accession>A0A518KBB2</accession>
<evidence type="ECO:0000313" key="2">
    <source>
        <dbReference type="Proteomes" id="UP000316426"/>
    </source>
</evidence>
<dbReference type="InterPro" id="IPR053169">
    <property type="entry name" value="MUG_Protein"/>
</dbReference>
<dbReference type="AlphaFoldDB" id="A0A518KBB2"/>
<dbReference type="Pfam" id="PF03663">
    <property type="entry name" value="Glyco_hydro_76"/>
    <property type="match status" value="1"/>
</dbReference>
<dbReference type="InterPro" id="IPR005198">
    <property type="entry name" value="Glyco_hydro_76"/>
</dbReference>
<reference evidence="1 2" key="1">
    <citation type="submission" date="2019-02" db="EMBL/GenBank/DDBJ databases">
        <title>Deep-cultivation of Planctomycetes and their phenomic and genomic characterization uncovers novel biology.</title>
        <authorList>
            <person name="Wiegand S."/>
            <person name="Jogler M."/>
            <person name="Boedeker C."/>
            <person name="Pinto D."/>
            <person name="Vollmers J."/>
            <person name="Rivas-Marin E."/>
            <person name="Kohn T."/>
            <person name="Peeters S.H."/>
            <person name="Heuer A."/>
            <person name="Rast P."/>
            <person name="Oberbeckmann S."/>
            <person name="Bunk B."/>
            <person name="Jeske O."/>
            <person name="Meyerdierks A."/>
            <person name="Storesund J.E."/>
            <person name="Kallscheuer N."/>
            <person name="Luecker S."/>
            <person name="Lage O.M."/>
            <person name="Pohl T."/>
            <person name="Merkel B.J."/>
            <person name="Hornburger P."/>
            <person name="Mueller R.-W."/>
            <person name="Bruemmer F."/>
            <person name="Labrenz M."/>
            <person name="Spormann A.M."/>
            <person name="Op den Camp H."/>
            <person name="Overmann J."/>
            <person name="Amann R."/>
            <person name="Jetten M.S.M."/>
            <person name="Mascher T."/>
            <person name="Medema M.H."/>
            <person name="Devos D.P."/>
            <person name="Kaster A.-K."/>
            <person name="Ovreas L."/>
            <person name="Rohde M."/>
            <person name="Galperin M.Y."/>
            <person name="Jogler C."/>
        </authorList>
    </citation>
    <scope>NUCLEOTIDE SEQUENCE [LARGE SCALE GENOMIC DNA]</scope>
    <source>
        <strain evidence="1 2">Spa11</strain>
    </source>
</reference>
<dbReference type="Gene3D" id="1.50.10.20">
    <property type="match status" value="1"/>
</dbReference>
<dbReference type="GO" id="GO:0005975">
    <property type="term" value="P:carbohydrate metabolic process"/>
    <property type="evidence" value="ECO:0007669"/>
    <property type="project" value="InterPro"/>
</dbReference>
<dbReference type="GO" id="GO:0016787">
    <property type="term" value="F:hydrolase activity"/>
    <property type="evidence" value="ECO:0007669"/>
    <property type="project" value="UniProtKB-KW"/>
</dbReference>
<organism evidence="1 2">
    <name type="scientific">Botrimarina mediterranea</name>
    <dbReference type="NCBI Taxonomy" id="2528022"/>
    <lineage>
        <taxon>Bacteria</taxon>
        <taxon>Pseudomonadati</taxon>
        <taxon>Planctomycetota</taxon>
        <taxon>Planctomycetia</taxon>
        <taxon>Pirellulales</taxon>
        <taxon>Lacipirellulaceae</taxon>
        <taxon>Botrimarina</taxon>
    </lineage>
</organism>
<sequence>MGRFTLSLRPSDSSWRAPFVWLVALGLSCQAAAQSLSFDHQQLISWGLETQAEIEATLGLANSPLYAETAHLNGSQSGGAGGVAFAWPLSTQFRVLNSLTRIDPVTYAPQLRAFSDRFHDDFWWPQGSGGYSCCEGGNDRYYDDNAHIALALMESYRLTGDDIYARRARDVYRFLLAGDVPGYTGGSYWRVGDDSFIDSAAVLQGARAGFMLYEETGSTGYLNDAIERVQWAEEYTQLPEGTFYEKLFLTGPQAGTAGNFPLVNFAGFGISANLAWFDATGDRTRLVEAQRIGNASLNRYINKSTGALNDEGYWTFELVDALVDLYEHDGNPKWVNAAGDALEWLHANRLDPEGHYGVLWGRGGVQSATLTEWSLNDMASVARSYLHVGLSSPLGLAGDYNDDGVVDAADYTVWRDARGTNAILPNDHGIGGVISLRHLNQWRTNYGATQTGSAAVPEPTAMAITACAVVLSISRRRA</sequence>
<dbReference type="PANTHER" id="PTHR47791:SF4">
    <property type="entry name" value="(PUTATIVE SECRETED PROTEIN)-RELATED"/>
    <property type="match status" value="1"/>
</dbReference>